<protein>
    <recommendedName>
        <fullName evidence="2">Nitrogen regulatory protein areA GATA-like domain-containing protein</fullName>
    </recommendedName>
</protein>
<evidence type="ECO:0000313" key="3">
    <source>
        <dbReference type="EMBL" id="MDI1492270.1"/>
    </source>
</evidence>
<gene>
    <name evidence="3" type="ORF">OHK93_003482</name>
</gene>
<keyword evidence="4" id="KW-1185">Reference proteome</keyword>
<feature type="compositionally biased region" description="Polar residues" evidence="1">
    <location>
        <begin position="174"/>
        <end position="193"/>
    </location>
</feature>
<dbReference type="AlphaFoldDB" id="A0AA43TZV9"/>
<dbReference type="InterPro" id="IPR013860">
    <property type="entry name" value="AreA_GATA"/>
</dbReference>
<dbReference type="Proteomes" id="UP001161017">
    <property type="component" value="Unassembled WGS sequence"/>
</dbReference>
<feature type="compositionally biased region" description="Polar residues" evidence="1">
    <location>
        <begin position="353"/>
        <end position="362"/>
    </location>
</feature>
<name>A0AA43TZV9_9LECA</name>
<evidence type="ECO:0000259" key="2">
    <source>
        <dbReference type="Pfam" id="PF08550"/>
    </source>
</evidence>
<feature type="compositionally biased region" description="Polar residues" evidence="1">
    <location>
        <begin position="324"/>
        <end position="334"/>
    </location>
</feature>
<feature type="compositionally biased region" description="Polar residues" evidence="1">
    <location>
        <begin position="132"/>
        <end position="141"/>
    </location>
</feature>
<accession>A0AA43TZV9</accession>
<evidence type="ECO:0000313" key="4">
    <source>
        <dbReference type="Proteomes" id="UP001161017"/>
    </source>
</evidence>
<organism evidence="3 4">
    <name type="scientific">Ramalina farinacea</name>
    <dbReference type="NCBI Taxonomy" id="258253"/>
    <lineage>
        <taxon>Eukaryota</taxon>
        <taxon>Fungi</taxon>
        <taxon>Dikarya</taxon>
        <taxon>Ascomycota</taxon>
        <taxon>Pezizomycotina</taxon>
        <taxon>Lecanoromycetes</taxon>
        <taxon>OSLEUM clade</taxon>
        <taxon>Lecanoromycetidae</taxon>
        <taxon>Lecanorales</taxon>
        <taxon>Lecanorineae</taxon>
        <taxon>Ramalinaceae</taxon>
        <taxon>Ramalina</taxon>
    </lineage>
</organism>
<dbReference type="Pfam" id="PF08550">
    <property type="entry name" value="GATA_AreA"/>
    <property type="match status" value="1"/>
</dbReference>
<feature type="compositionally biased region" description="Polar residues" evidence="1">
    <location>
        <begin position="281"/>
        <end position="304"/>
    </location>
</feature>
<reference evidence="3" key="1">
    <citation type="journal article" date="2023" name="Genome Biol. Evol.">
        <title>First Whole Genome Sequence and Flow Cytometry Genome Size Data for the Lichen-Forming Fungus Ramalina farinacea (Ascomycota).</title>
        <authorList>
            <person name="Llewellyn T."/>
            <person name="Mian S."/>
            <person name="Hill R."/>
            <person name="Leitch I.J."/>
            <person name="Gaya E."/>
        </authorList>
    </citation>
    <scope>NUCLEOTIDE SEQUENCE</scope>
    <source>
        <strain evidence="3">LIQ254RAFAR</strain>
    </source>
</reference>
<comment type="caution">
    <text evidence="3">The sequence shown here is derived from an EMBL/GenBank/DDBJ whole genome shotgun (WGS) entry which is preliminary data.</text>
</comment>
<feature type="compositionally biased region" description="Low complexity" evidence="1">
    <location>
        <begin position="90"/>
        <end position="119"/>
    </location>
</feature>
<sequence length="520" mass="55399">MAEGLPEGLISTNEAVTDEVQGFEDIDVEIIRKFWKVFAANRATLQDNVGRRLENFFWRIWSSQQVQDQLSGQQVAAQFKAINEGGYIRTTPRSSPRSSRSLSSYYSPATSYQDSFTSDDPSEPSTPPFTSNTGRDGQSTIPFAKRKPQPKAGQSSLTGLKASPGQELDEDGTATPTPSSPFGSTRATSISSKANRRSLEPKPVPILKKADSGESRKPQKSAVILLPSLDGSASTSSQAEESALASDEDTPPQRQTSELTGSPPARKYTATRFSEEVSVSIPKNMSRNSARRSQGEASQTTSRRTPVVVASTAASKRKPGLIRQRSSQSSQTKPLPSPPSSGFRRRSAAATPVTGQSPSKSGVSGIKKRSPSSSEEDQSSAKTGTDGLEMKYASVSGKKTTNQIPSINPESQPALAARAQPQHRSFTNLSALDRKSSAVTAAAASYQASGLLDYGQPPAGFGRGSGRDAFRNEIVPLKAPAPAAPGDSDKEPGISLPRTKSQLALLLERGTGLNDRQRPN</sequence>
<evidence type="ECO:0000256" key="1">
    <source>
        <dbReference type="SAM" id="MobiDB-lite"/>
    </source>
</evidence>
<feature type="region of interest" description="Disordered" evidence="1">
    <location>
        <begin position="87"/>
        <end position="422"/>
    </location>
</feature>
<proteinExistence type="predicted"/>
<feature type="domain" description="Nitrogen regulatory protein areA GATA-like" evidence="2">
    <location>
        <begin position="35"/>
        <end position="62"/>
    </location>
</feature>
<feature type="compositionally biased region" description="Basic and acidic residues" evidence="1">
    <location>
        <begin position="208"/>
        <end position="217"/>
    </location>
</feature>
<feature type="region of interest" description="Disordered" evidence="1">
    <location>
        <begin position="478"/>
        <end position="502"/>
    </location>
</feature>
<feature type="compositionally biased region" description="Low complexity" evidence="1">
    <location>
        <begin position="232"/>
        <end position="245"/>
    </location>
</feature>
<feature type="compositionally biased region" description="Polar residues" evidence="1">
    <location>
        <begin position="397"/>
        <end position="411"/>
    </location>
</feature>
<dbReference type="EMBL" id="JAPUFD010000018">
    <property type="protein sequence ID" value="MDI1492270.1"/>
    <property type="molecule type" value="Genomic_DNA"/>
</dbReference>